<organism evidence="2 3">
    <name type="scientific">Solanum commersonii</name>
    <name type="common">Commerson's wild potato</name>
    <name type="synonym">Commerson's nightshade</name>
    <dbReference type="NCBI Taxonomy" id="4109"/>
    <lineage>
        <taxon>Eukaryota</taxon>
        <taxon>Viridiplantae</taxon>
        <taxon>Streptophyta</taxon>
        <taxon>Embryophyta</taxon>
        <taxon>Tracheophyta</taxon>
        <taxon>Spermatophyta</taxon>
        <taxon>Magnoliopsida</taxon>
        <taxon>eudicotyledons</taxon>
        <taxon>Gunneridae</taxon>
        <taxon>Pentapetalae</taxon>
        <taxon>asterids</taxon>
        <taxon>lamiids</taxon>
        <taxon>Solanales</taxon>
        <taxon>Solanaceae</taxon>
        <taxon>Solanoideae</taxon>
        <taxon>Solaneae</taxon>
        <taxon>Solanum</taxon>
    </lineage>
</organism>
<dbReference type="OrthoDB" id="10055717at2759"/>
<comment type="caution">
    <text evidence="2">The sequence shown here is derived from an EMBL/GenBank/DDBJ whole genome shotgun (WGS) entry which is preliminary data.</text>
</comment>
<keyword evidence="3" id="KW-1185">Reference proteome</keyword>
<evidence type="ECO:0008006" key="4">
    <source>
        <dbReference type="Google" id="ProtNLM"/>
    </source>
</evidence>
<feature type="signal peptide" evidence="1">
    <location>
        <begin position="1"/>
        <end position="20"/>
    </location>
</feature>
<feature type="chain" id="PRO_5039917372" description="Reverse transcriptase RNase H-like domain-containing protein" evidence="1">
    <location>
        <begin position="21"/>
        <end position="76"/>
    </location>
</feature>
<evidence type="ECO:0000313" key="3">
    <source>
        <dbReference type="Proteomes" id="UP000824120"/>
    </source>
</evidence>
<accession>A0A9J5YZK3</accession>
<dbReference type="Proteomes" id="UP000824120">
    <property type="component" value="Chromosome 5"/>
</dbReference>
<protein>
    <recommendedName>
        <fullName evidence="4">Reverse transcriptase RNase H-like domain-containing protein</fullName>
    </recommendedName>
</protein>
<keyword evidence="1" id="KW-0732">Signal</keyword>
<sequence length="76" mass="8954">MLLQNLLILILDKILIKTDAQSVKYMFNKDFKHDPSKLIFARWQAQLAPFDLEIQSKKGRDNSLPDFLSREYLNSQ</sequence>
<dbReference type="EMBL" id="JACXVP010000005">
    <property type="protein sequence ID" value="KAG5605135.1"/>
    <property type="molecule type" value="Genomic_DNA"/>
</dbReference>
<name>A0A9J5YZK3_SOLCO</name>
<reference evidence="2 3" key="1">
    <citation type="submission" date="2020-09" db="EMBL/GenBank/DDBJ databases">
        <title>De no assembly of potato wild relative species, Solanum commersonii.</title>
        <authorList>
            <person name="Cho K."/>
        </authorList>
    </citation>
    <scope>NUCLEOTIDE SEQUENCE [LARGE SCALE GENOMIC DNA]</scope>
    <source>
        <strain evidence="2">LZ3.2</strain>
        <tissue evidence="2">Leaf</tissue>
    </source>
</reference>
<gene>
    <name evidence="2" type="ORF">H5410_026627</name>
</gene>
<proteinExistence type="predicted"/>
<dbReference type="AlphaFoldDB" id="A0A9J5YZK3"/>
<evidence type="ECO:0000256" key="1">
    <source>
        <dbReference type="SAM" id="SignalP"/>
    </source>
</evidence>
<evidence type="ECO:0000313" key="2">
    <source>
        <dbReference type="EMBL" id="KAG5605135.1"/>
    </source>
</evidence>